<name>A0AAD7DC70_MYCRO</name>
<dbReference type="Proteomes" id="UP001221757">
    <property type="component" value="Unassembled WGS sequence"/>
</dbReference>
<protein>
    <submittedName>
        <fullName evidence="2">Uncharacterized protein</fullName>
    </submittedName>
</protein>
<proteinExistence type="predicted"/>
<sequence length="162" mass="17982">MSPQRDLVLEDFQLCSKFQVPNRGLNGRVPSVPSVDGRFDGFRSADSIVGKLFTGLQPWKIKILFEAQTVSLSSGRLNWFEKLGKLLEPGSDLYAVPEDTSIKCLHETRRNPSNGRERVTRRRVNPSGTRHVEVQRSSPGRKSPVTSVPAVNPSKTVTGLKP</sequence>
<accession>A0AAD7DC70</accession>
<feature type="compositionally biased region" description="Polar residues" evidence="1">
    <location>
        <begin position="135"/>
        <end position="146"/>
    </location>
</feature>
<feature type="compositionally biased region" description="Basic and acidic residues" evidence="1">
    <location>
        <begin position="109"/>
        <end position="118"/>
    </location>
</feature>
<reference evidence="2" key="1">
    <citation type="submission" date="2023-03" db="EMBL/GenBank/DDBJ databases">
        <title>Massive genome expansion in bonnet fungi (Mycena s.s.) driven by repeated elements and novel gene families across ecological guilds.</title>
        <authorList>
            <consortium name="Lawrence Berkeley National Laboratory"/>
            <person name="Harder C.B."/>
            <person name="Miyauchi S."/>
            <person name="Viragh M."/>
            <person name="Kuo A."/>
            <person name="Thoen E."/>
            <person name="Andreopoulos B."/>
            <person name="Lu D."/>
            <person name="Skrede I."/>
            <person name="Drula E."/>
            <person name="Henrissat B."/>
            <person name="Morin E."/>
            <person name="Kohler A."/>
            <person name="Barry K."/>
            <person name="LaButti K."/>
            <person name="Morin E."/>
            <person name="Salamov A."/>
            <person name="Lipzen A."/>
            <person name="Mereny Z."/>
            <person name="Hegedus B."/>
            <person name="Baldrian P."/>
            <person name="Stursova M."/>
            <person name="Weitz H."/>
            <person name="Taylor A."/>
            <person name="Grigoriev I.V."/>
            <person name="Nagy L.G."/>
            <person name="Martin F."/>
            <person name="Kauserud H."/>
        </authorList>
    </citation>
    <scope>NUCLEOTIDE SEQUENCE</scope>
    <source>
        <strain evidence="2">CBHHK067</strain>
    </source>
</reference>
<keyword evidence="3" id="KW-1185">Reference proteome</keyword>
<gene>
    <name evidence="2" type="ORF">B0H17DRAFT_1135889</name>
</gene>
<comment type="caution">
    <text evidence="2">The sequence shown here is derived from an EMBL/GenBank/DDBJ whole genome shotgun (WGS) entry which is preliminary data.</text>
</comment>
<feature type="region of interest" description="Disordered" evidence="1">
    <location>
        <begin position="109"/>
        <end position="162"/>
    </location>
</feature>
<evidence type="ECO:0000256" key="1">
    <source>
        <dbReference type="SAM" id="MobiDB-lite"/>
    </source>
</evidence>
<evidence type="ECO:0000313" key="2">
    <source>
        <dbReference type="EMBL" id="KAJ7688051.1"/>
    </source>
</evidence>
<evidence type="ECO:0000313" key="3">
    <source>
        <dbReference type="Proteomes" id="UP001221757"/>
    </source>
</evidence>
<dbReference type="AlphaFoldDB" id="A0AAD7DC70"/>
<organism evidence="2 3">
    <name type="scientific">Mycena rosella</name>
    <name type="common">Pink bonnet</name>
    <name type="synonym">Agaricus rosellus</name>
    <dbReference type="NCBI Taxonomy" id="1033263"/>
    <lineage>
        <taxon>Eukaryota</taxon>
        <taxon>Fungi</taxon>
        <taxon>Dikarya</taxon>
        <taxon>Basidiomycota</taxon>
        <taxon>Agaricomycotina</taxon>
        <taxon>Agaricomycetes</taxon>
        <taxon>Agaricomycetidae</taxon>
        <taxon>Agaricales</taxon>
        <taxon>Marasmiineae</taxon>
        <taxon>Mycenaceae</taxon>
        <taxon>Mycena</taxon>
    </lineage>
</organism>
<feature type="compositionally biased region" description="Polar residues" evidence="1">
    <location>
        <begin position="153"/>
        <end position="162"/>
    </location>
</feature>
<dbReference type="EMBL" id="JARKIE010000082">
    <property type="protein sequence ID" value="KAJ7688051.1"/>
    <property type="molecule type" value="Genomic_DNA"/>
</dbReference>